<dbReference type="Proteomes" id="UP000347383">
    <property type="component" value="Chromosome"/>
</dbReference>
<feature type="compositionally biased region" description="Basic and acidic residues" evidence="5">
    <location>
        <begin position="513"/>
        <end position="524"/>
    </location>
</feature>
<dbReference type="NCBIfam" id="TIGR04226">
    <property type="entry name" value="RrgB_K2N_iso_D2"/>
    <property type="match status" value="1"/>
</dbReference>
<feature type="region of interest" description="Disordered" evidence="5">
    <location>
        <begin position="505"/>
        <end position="525"/>
    </location>
</feature>
<evidence type="ECO:0000259" key="9">
    <source>
        <dbReference type="Pfam" id="PF16555"/>
    </source>
</evidence>
<evidence type="ECO:0000256" key="6">
    <source>
        <dbReference type="SAM" id="Phobius"/>
    </source>
</evidence>
<keyword evidence="6" id="KW-1133">Transmembrane helix</keyword>
<dbReference type="EMBL" id="CP033165">
    <property type="protein sequence ID" value="QGH01191.1"/>
    <property type="molecule type" value="Genomic_DNA"/>
</dbReference>
<dbReference type="InterPro" id="IPR032364">
    <property type="entry name" value="GramPos_pilinD1_N"/>
</dbReference>
<dbReference type="Pfam" id="PF00746">
    <property type="entry name" value="Gram_pos_anchor"/>
    <property type="match status" value="1"/>
</dbReference>
<dbReference type="Pfam" id="PF16555">
    <property type="entry name" value="GramPos_pilinD1"/>
    <property type="match status" value="1"/>
</dbReference>
<accession>A0A9X7SEJ0</accession>
<dbReference type="NCBIfam" id="TIGR01167">
    <property type="entry name" value="LPXTG_anchor"/>
    <property type="match status" value="1"/>
</dbReference>
<dbReference type="InterPro" id="IPR013783">
    <property type="entry name" value="Ig-like_fold"/>
</dbReference>
<evidence type="ECO:0000256" key="2">
    <source>
        <dbReference type="ARBA" id="ARBA00022525"/>
    </source>
</evidence>
<organism evidence="11 12">
    <name type="scientific">Streptococcus dysgalactiae subsp. dysgalactiae</name>
    <dbReference type="NCBI Taxonomy" id="99822"/>
    <lineage>
        <taxon>Bacteria</taxon>
        <taxon>Bacillati</taxon>
        <taxon>Bacillota</taxon>
        <taxon>Bacilli</taxon>
        <taxon>Lactobacillales</taxon>
        <taxon>Streptococcaceae</taxon>
        <taxon>Streptococcus</taxon>
    </lineage>
</organism>
<keyword evidence="2" id="KW-0964">Secreted</keyword>
<evidence type="ECO:0000256" key="3">
    <source>
        <dbReference type="ARBA" id="ARBA00022729"/>
    </source>
</evidence>
<keyword evidence="6" id="KW-0472">Membrane</keyword>
<evidence type="ECO:0000256" key="1">
    <source>
        <dbReference type="ARBA" id="ARBA00022512"/>
    </source>
</evidence>
<dbReference type="NCBIfam" id="NF033902">
    <property type="entry name" value="iso_D2_wall_anc"/>
    <property type="match status" value="1"/>
</dbReference>
<keyword evidence="4" id="KW-0572">Peptidoglycan-anchor</keyword>
<reference evidence="11 12" key="1">
    <citation type="submission" date="2018-10" db="EMBL/GenBank/DDBJ databases">
        <title>Comparative Genomics Analysis of the Streptococcus dysgalactiae subspecies dysgalactiae.</title>
        <authorList>
            <person name="Koh T.H."/>
            <person name="Abdul Rahman N."/>
            <person name="Sessions O.M."/>
        </authorList>
    </citation>
    <scope>NUCLEOTIDE SEQUENCE [LARGE SCALE GENOMIC DNA]</scope>
    <source>
        <strain evidence="11 12">DB60705-15</strain>
    </source>
</reference>
<dbReference type="Gene3D" id="2.60.40.740">
    <property type="match status" value="1"/>
</dbReference>
<dbReference type="InterPro" id="IPR041033">
    <property type="entry name" value="SpaA_PFL_dom_1"/>
</dbReference>
<dbReference type="Gene3D" id="2.60.40.10">
    <property type="entry name" value="Immunoglobulins"/>
    <property type="match status" value="2"/>
</dbReference>
<evidence type="ECO:0000256" key="4">
    <source>
        <dbReference type="ARBA" id="ARBA00023088"/>
    </source>
</evidence>
<feature type="region of interest" description="Disordered" evidence="5">
    <location>
        <begin position="362"/>
        <end position="384"/>
    </location>
</feature>
<feature type="domain" description="Gram-positive cocci surface proteins LPxTG" evidence="8">
    <location>
        <begin position="518"/>
        <end position="548"/>
    </location>
</feature>
<keyword evidence="1" id="KW-0134">Cell wall</keyword>
<feature type="transmembrane region" description="Helical" evidence="6">
    <location>
        <begin position="529"/>
        <end position="548"/>
    </location>
</feature>
<feature type="chain" id="PRO_5040826965" evidence="7">
    <location>
        <begin position="23"/>
        <end position="558"/>
    </location>
</feature>
<evidence type="ECO:0000259" key="8">
    <source>
        <dbReference type="Pfam" id="PF00746"/>
    </source>
</evidence>
<dbReference type="InterPro" id="IPR048052">
    <property type="entry name" value="FM1-like"/>
</dbReference>
<proteinExistence type="predicted"/>
<dbReference type="AlphaFoldDB" id="A0A9X7SEJ0"/>
<keyword evidence="3 7" id="KW-0732">Signal</keyword>
<evidence type="ECO:0000259" key="10">
    <source>
        <dbReference type="Pfam" id="PF17802"/>
    </source>
</evidence>
<evidence type="ECO:0000256" key="7">
    <source>
        <dbReference type="SAM" id="SignalP"/>
    </source>
</evidence>
<feature type="domain" description="SpaA-like prealbumin fold" evidence="10">
    <location>
        <begin position="395"/>
        <end position="501"/>
    </location>
</feature>
<dbReference type="InterPro" id="IPR019931">
    <property type="entry name" value="LPXTG_anchor"/>
</dbReference>
<keyword evidence="6" id="KW-0812">Transmembrane</keyword>
<sequence>MKLSKKLLYSAMAFTMLTSATVAPVAQIIPSSTVRAEVKSQPTRPETTTVNIYKLQADSYNIEIVNSNGIANKDGEALANYDNLGKNVKGLAGVQFKRYKIKDTSQLTDNELKQLTSLELADAKVQTGDLETGISLQQKTDQNGLVTETLDSKTNARYLYVEDVQNSPSNITKAYAVPFILSLPQANSTGTGFLTEINIYPKNVVTDEPKTDKDVKKLGQDDAGYAIGEKFNWFLKSTVPLNLEDYEQFEITDKLSNSLTFSKIGDIKIGEISLQANIDYLVTSPSAENGNTLKITFVKERLPEIAKLLVNSKLLKTQDDINQAHVNTNENAFLEIPVETSINEKTVLGKGIENTFTLQYDHTPDKVSNPRPSNPPKNPEVHTGGKRFVKVAAGNDATKLGGAEFDLLMENGDVVKWTEELIKANTNKNYIAGEAVVGQPVKLKSDADGSFEIKGLAYAIDAEATGAEVKYKLKETKAPAGYVIPEAPIEFTVNQTSYNKTPTTINQDAADADPQKVENNKRPEIPNTGGIGTAIFVVLGLIIMFVAARGMRRQKEDN</sequence>
<name>A0A9X7SEJ0_STRDY</name>
<dbReference type="InterPro" id="IPR026466">
    <property type="entry name" value="Fim_isopep_form_D2_dom"/>
</dbReference>
<evidence type="ECO:0000256" key="5">
    <source>
        <dbReference type="SAM" id="MobiDB-lite"/>
    </source>
</evidence>
<feature type="signal peptide" evidence="7">
    <location>
        <begin position="1"/>
        <end position="22"/>
    </location>
</feature>
<dbReference type="RefSeq" id="WP_154412479.1">
    <property type="nucleotide sequence ID" value="NZ_CP033165.1"/>
</dbReference>
<feature type="domain" description="Gram-positive pilin subunit D1 N-terminal" evidence="9">
    <location>
        <begin position="46"/>
        <end position="204"/>
    </location>
</feature>
<evidence type="ECO:0000313" key="11">
    <source>
        <dbReference type="EMBL" id="QGH01191.1"/>
    </source>
</evidence>
<protein>
    <submittedName>
        <fullName evidence="11">Isopeptide-forming domain-containing fimbrial protein</fullName>
    </submittedName>
</protein>
<evidence type="ECO:0000313" key="12">
    <source>
        <dbReference type="Proteomes" id="UP000347383"/>
    </source>
</evidence>
<gene>
    <name evidence="11" type="ORF">EA457_00715</name>
</gene>
<dbReference type="Pfam" id="PF17802">
    <property type="entry name" value="SpaA"/>
    <property type="match status" value="1"/>
</dbReference>